<sequence length="403" mass="44946">MTTGIAGSCAYPGVKDFAPPHKRPAVNRMKAPVSPAEFIQIINRMLKRMMWLPLVMLSVLPLRAQSQSAEADSVYEFRFVPQKDVFFIPYKDNLSEMQRLSRFVGQYRQEIADGRLPLHVDGYCSSLAGAKANLAVAKLRSNRVKSELLILHNGLREECFITRNHAEGGDFVTVRIIFPATLTEDADKPTVQPKEENASAVAGQAVTEKEPEENASVSENTVSVSADLKAAESSSVLADLKATPYTLALRANLLRWATLTPDLGVEWRINRNVGILVNGSRTSWSWDNKNRRYALWRVSPEVRYYIGKEKRAYLGAMYRFGEFNYKLGDTGKQGDLQGGGITGGWQLPLSRALAIDFSLGLGYIRTDYDEYVVIDGVRVKQGSESKNRWGPVSAGVTLMWKLF</sequence>
<dbReference type="eggNOG" id="COG2885">
    <property type="taxonomic scope" value="Bacteria"/>
</dbReference>
<dbReference type="Proteomes" id="UP000008630">
    <property type="component" value="Chromosome"/>
</dbReference>
<feature type="region of interest" description="Disordered" evidence="1">
    <location>
        <begin position="187"/>
        <end position="220"/>
    </location>
</feature>
<dbReference type="KEGG" id="bhl:Bache_0427"/>
<accession>E6SVE4</accession>
<evidence type="ECO:0000313" key="2">
    <source>
        <dbReference type="EMBL" id="ADV42454.1"/>
    </source>
</evidence>
<evidence type="ECO:0008006" key="4">
    <source>
        <dbReference type="Google" id="ProtNLM"/>
    </source>
</evidence>
<evidence type="ECO:0000313" key="3">
    <source>
        <dbReference type="Proteomes" id="UP000008630"/>
    </source>
</evidence>
<dbReference type="InterPro" id="IPR021958">
    <property type="entry name" value="DUF3575"/>
</dbReference>
<reference key="1">
    <citation type="submission" date="2010-11" db="EMBL/GenBank/DDBJ databases">
        <title>The complete genome of Bacteroides helcogenes P 36-108.</title>
        <authorList>
            <consortium name="US DOE Joint Genome Institute (JGI-PGF)"/>
            <person name="Lucas S."/>
            <person name="Copeland A."/>
            <person name="Lapidus A."/>
            <person name="Bruce D."/>
            <person name="Goodwin L."/>
            <person name="Pitluck S."/>
            <person name="Kyrpides N."/>
            <person name="Mavromatis K."/>
            <person name="Ivanova N."/>
            <person name="Zeytun A."/>
            <person name="Brettin T."/>
            <person name="Detter J.C."/>
            <person name="Tapia R."/>
            <person name="Han C."/>
            <person name="Land M."/>
            <person name="Hauser L."/>
            <person name="Markowitz V."/>
            <person name="Cheng J.-F."/>
            <person name="Hugenholtz P."/>
            <person name="Woyke T."/>
            <person name="Wu D."/>
            <person name="Gronow S."/>
            <person name="Wellnitz S."/>
            <person name="Brambilla E."/>
            <person name="Klenk H.-P."/>
            <person name="Eisen J.A."/>
        </authorList>
    </citation>
    <scope>NUCLEOTIDE SEQUENCE</scope>
    <source>
        <strain>P 36-108</strain>
    </source>
</reference>
<evidence type="ECO:0000256" key="1">
    <source>
        <dbReference type="SAM" id="MobiDB-lite"/>
    </source>
</evidence>
<reference evidence="2 3" key="2">
    <citation type="journal article" date="2011" name="Stand. Genomic Sci.">
        <title>Complete genome sequence of Bacteroides helcogenes type strain (P 36-108).</title>
        <authorList>
            <person name="Pati A."/>
            <person name="Gronow S."/>
            <person name="Zeytun A."/>
            <person name="Lapidus A."/>
            <person name="Nolan M."/>
            <person name="Hammon N."/>
            <person name="Deshpande S."/>
            <person name="Cheng J.F."/>
            <person name="Tapia R."/>
            <person name="Han C."/>
            <person name="Goodwin L."/>
            <person name="Pitluck S."/>
            <person name="Liolios K."/>
            <person name="Pagani I."/>
            <person name="Ivanova N."/>
            <person name="Mavromatis K."/>
            <person name="Chen A."/>
            <person name="Palaniappan K."/>
            <person name="Land M."/>
            <person name="Hauser L."/>
            <person name="Chang Y.J."/>
            <person name="Jeffries C.D."/>
            <person name="Detter J.C."/>
            <person name="Brambilla E."/>
            <person name="Rohde M."/>
            <person name="Goker M."/>
            <person name="Woyke T."/>
            <person name="Bristow J."/>
            <person name="Eisen J.A."/>
            <person name="Markowitz V."/>
            <person name="Hugenholtz P."/>
            <person name="Kyrpides N.C."/>
            <person name="Klenk H.P."/>
            <person name="Lucas S."/>
        </authorList>
    </citation>
    <scope>NUCLEOTIDE SEQUENCE [LARGE SCALE GENOMIC DNA]</scope>
    <source>
        <strain evidence="3">ATCC 35417 / DSM 20613 / JCM 6297 / CCUG 15421 / P 36-108</strain>
    </source>
</reference>
<gene>
    <name evidence="2" type="ordered locus">Bache_0427</name>
</gene>
<name>E6SVE4_BACT6</name>
<dbReference type="Pfam" id="PF12099">
    <property type="entry name" value="DUF3575"/>
    <property type="match status" value="1"/>
</dbReference>
<dbReference type="RefSeq" id="WP_013546071.1">
    <property type="nucleotide sequence ID" value="NC_014933.1"/>
</dbReference>
<keyword evidence="3" id="KW-1185">Reference proteome</keyword>
<dbReference type="AlphaFoldDB" id="E6SVE4"/>
<dbReference type="STRING" id="693979.Bache_0427"/>
<feature type="compositionally biased region" description="Basic and acidic residues" evidence="1">
    <location>
        <begin position="187"/>
        <end position="197"/>
    </location>
</feature>
<proteinExistence type="predicted"/>
<dbReference type="EMBL" id="CP002352">
    <property type="protein sequence ID" value="ADV42454.1"/>
    <property type="molecule type" value="Genomic_DNA"/>
</dbReference>
<organism evidence="2 3">
    <name type="scientific">Bacteroides helcogenes (strain ATCC 35417 / DSM 20613 / JCM 6297 / CCUG 15421 / P 36-108)</name>
    <dbReference type="NCBI Taxonomy" id="693979"/>
    <lineage>
        <taxon>Bacteria</taxon>
        <taxon>Pseudomonadati</taxon>
        <taxon>Bacteroidota</taxon>
        <taxon>Bacteroidia</taxon>
        <taxon>Bacteroidales</taxon>
        <taxon>Bacteroidaceae</taxon>
        <taxon>Bacteroides</taxon>
    </lineage>
</organism>
<dbReference type="HOGENOM" id="CLU_055247_0_0_10"/>
<protein>
    <recommendedName>
        <fullName evidence="4">DUF3575 domain-containing protein</fullName>
    </recommendedName>
</protein>